<keyword evidence="1" id="KW-0547">Nucleotide-binding</keyword>
<dbReference type="PANTHER" id="PTHR44329">
    <property type="entry name" value="SERINE/THREONINE-PROTEIN KINASE TNNI3K-RELATED"/>
    <property type="match status" value="1"/>
</dbReference>
<evidence type="ECO:0000256" key="2">
    <source>
        <dbReference type="ARBA" id="ARBA00022840"/>
    </source>
</evidence>
<dbReference type="SUPFAM" id="SSF56112">
    <property type="entry name" value="Protein kinase-like (PK-like)"/>
    <property type="match status" value="1"/>
</dbReference>
<dbReference type="EMBL" id="JANIEX010001364">
    <property type="protein sequence ID" value="KAJ3558847.1"/>
    <property type="molecule type" value="Genomic_DNA"/>
</dbReference>
<dbReference type="Gene3D" id="1.10.510.10">
    <property type="entry name" value="Transferase(Phosphotransferase) domain 1"/>
    <property type="match status" value="1"/>
</dbReference>
<protein>
    <recommendedName>
        <fullName evidence="3">Protein kinase domain-containing protein</fullName>
    </recommendedName>
</protein>
<dbReference type="GO" id="GO:0005524">
    <property type="term" value="F:ATP binding"/>
    <property type="evidence" value="ECO:0007669"/>
    <property type="project" value="UniProtKB-KW"/>
</dbReference>
<evidence type="ECO:0000256" key="1">
    <source>
        <dbReference type="ARBA" id="ARBA00022741"/>
    </source>
</evidence>
<organism evidence="4 5">
    <name type="scientific">Leucocoprinus birnbaumii</name>
    <dbReference type="NCBI Taxonomy" id="56174"/>
    <lineage>
        <taxon>Eukaryota</taxon>
        <taxon>Fungi</taxon>
        <taxon>Dikarya</taxon>
        <taxon>Basidiomycota</taxon>
        <taxon>Agaricomycotina</taxon>
        <taxon>Agaricomycetes</taxon>
        <taxon>Agaricomycetidae</taxon>
        <taxon>Agaricales</taxon>
        <taxon>Agaricineae</taxon>
        <taxon>Agaricaceae</taxon>
        <taxon>Leucocoprinus</taxon>
    </lineage>
</organism>
<proteinExistence type="predicted"/>
<dbReference type="InterPro" id="IPR051681">
    <property type="entry name" value="Ser/Thr_Kinases-Pseudokinases"/>
</dbReference>
<gene>
    <name evidence="4" type="ORF">NP233_g11419</name>
</gene>
<dbReference type="InterPro" id="IPR008271">
    <property type="entry name" value="Ser/Thr_kinase_AS"/>
</dbReference>
<dbReference type="AlphaFoldDB" id="A0AAD5VIZ6"/>
<evidence type="ECO:0000259" key="3">
    <source>
        <dbReference type="PROSITE" id="PS50011"/>
    </source>
</evidence>
<keyword evidence="5" id="KW-1185">Reference proteome</keyword>
<dbReference type="PANTHER" id="PTHR44329:SF298">
    <property type="entry name" value="MIXED LINEAGE KINASE DOMAIN-LIKE PROTEIN"/>
    <property type="match status" value="1"/>
</dbReference>
<dbReference type="Gene3D" id="3.20.20.80">
    <property type="entry name" value="Glycosidases"/>
    <property type="match status" value="1"/>
</dbReference>
<evidence type="ECO:0000313" key="5">
    <source>
        <dbReference type="Proteomes" id="UP001213000"/>
    </source>
</evidence>
<dbReference type="PROSITE" id="PS50011">
    <property type="entry name" value="PROTEIN_KINASE_DOM"/>
    <property type="match status" value="1"/>
</dbReference>
<dbReference type="Proteomes" id="UP001213000">
    <property type="component" value="Unassembled WGS sequence"/>
</dbReference>
<dbReference type="SMART" id="SM00220">
    <property type="entry name" value="S_TKc"/>
    <property type="match status" value="1"/>
</dbReference>
<keyword evidence="2" id="KW-0067">ATP-binding</keyword>
<evidence type="ECO:0000313" key="4">
    <source>
        <dbReference type="EMBL" id="KAJ3558847.1"/>
    </source>
</evidence>
<dbReference type="GO" id="GO:0004674">
    <property type="term" value="F:protein serine/threonine kinase activity"/>
    <property type="evidence" value="ECO:0007669"/>
    <property type="project" value="TreeGrafter"/>
</dbReference>
<comment type="caution">
    <text evidence="4">The sequence shown here is derived from an EMBL/GenBank/DDBJ whole genome shotgun (WGS) entry which is preliminary data.</text>
</comment>
<reference evidence="4" key="1">
    <citation type="submission" date="2022-07" db="EMBL/GenBank/DDBJ databases">
        <title>Genome Sequence of Leucocoprinus birnbaumii.</title>
        <authorList>
            <person name="Buettner E."/>
        </authorList>
    </citation>
    <scope>NUCLEOTIDE SEQUENCE</scope>
    <source>
        <strain evidence="4">VT141</strain>
    </source>
</reference>
<dbReference type="InterPro" id="IPR011009">
    <property type="entry name" value="Kinase-like_dom_sf"/>
</dbReference>
<dbReference type="Pfam" id="PF00069">
    <property type="entry name" value="Pkinase"/>
    <property type="match status" value="1"/>
</dbReference>
<feature type="domain" description="Protein kinase" evidence="3">
    <location>
        <begin position="442"/>
        <end position="711"/>
    </location>
</feature>
<dbReference type="PROSITE" id="PS00108">
    <property type="entry name" value="PROTEIN_KINASE_ST"/>
    <property type="match status" value="1"/>
</dbReference>
<accession>A0AAD5VIZ6</accession>
<name>A0AAD5VIZ6_9AGAR</name>
<dbReference type="InterPro" id="IPR000719">
    <property type="entry name" value="Prot_kinase_dom"/>
</dbReference>
<sequence length="765" mass="86402">MDVPEDPSRADPTTIQDKFLVEYRARYTCPGDGEPISPGHQGWSGWYSEHIPDVERPKFDIWPDMSSYSPSELYPVPGLTNSLNEQMHLFSSRNPVTVQRHARPDSVPLYLENLHHRHFRWMREHEIDGALLHRWASNLAVGRENIVKRHNDILDKVRAAAEKEGRVFAIRYSFANTPTLTLLEDLTRDWKHLIHDKDLLASSSYLRENGKPVISLIYLGDGRTLHAPGLIRSIVAMFRGATPGGAYILGILPFDWKSGLTDPSKNPELIDVWLSEFDAIGPNVSQNNRERMQGDKDFITAWLADRGVGRNIDYIPTVCPGQSSYNSDGAKSESFNRPQRDGGRYLWEQLYSASRLSVQTIIGVSWDNFYFGHALMPVIPTRNLLPQSTKFRSLALDADGYDLPSDWYMRIITDLITLLLLSRLAQVFNVFPASYELKGIVCDLTKPLDEGGFGYVYKAVHKGQSVCVKAIRVYERQSSNRQLRALSKELVLWAHLFHVNVVPFYGVWIIGSSPSRIGIVSPWMENGNLCQYLENNTEGTPRLLLVSDVASGLEFLHRSGIVHADLKGANVLVSSTGRAMLTDFGASHIVRSNPTTTTQAAITPHWAAPELLREVVPRPSQASDVWAFGCVIYEVVSGKIPFYLWPSMQVILTWVRLVSGDDVTPLTADPDREALQIDEPLKKLMNLCWNYNEQERPRSEEIVRLFSDLNLSDNRPLPKVDNYALTATHRAGSHIHIDYNQVYHILNLFHEAPAQGLSDETKNEA</sequence>